<keyword evidence="7" id="KW-0479">Metal-binding</keyword>
<keyword evidence="10" id="KW-0735">Signal-anchor</keyword>
<dbReference type="InterPro" id="IPR027995">
    <property type="entry name" value="Galactosyl_T_N"/>
</dbReference>
<evidence type="ECO:0000256" key="9">
    <source>
        <dbReference type="ARBA" id="ARBA00022833"/>
    </source>
</evidence>
<dbReference type="InterPro" id="IPR027791">
    <property type="entry name" value="Galactosyl_T_C"/>
</dbReference>
<dbReference type="GO" id="GO:0008378">
    <property type="term" value="F:galactosyltransferase activity"/>
    <property type="evidence" value="ECO:0007669"/>
    <property type="project" value="TreeGrafter"/>
</dbReference>
<evidence type="ECO:0000313" key="18">
    <source>
        <dbReference type="Proteomes" id="UP000604046"/>
    </source>
</evidence>
<sequence>MLNEGAACAACGASKAEFACSRCKAKFCSPGCFRQAWSMHKTFCSMPSPSATNEKATADAAPEREHGGVAVVVPFRDQLPLQDRRSQLTRFLAHMRSFLAGVPHVIIIVEQSQDGQKFNRGKLLNVGFKIAAEVFPRMEAFITHDVDLLPSNDMLPVYLRPPPESHAVHLASVWQKYSYKNFLGGVLSFQPSDFERINGYPNNYWGWGLEDDQLGLRMAHNGVRTLRVRLGEFEDLDPVNMKAVLERRDRKEVGSHMPWYNPMMFERGELLLDQDWSTNGLRNLQFARIDSWVDGTVHHCVVDVVLSDAERTKFTVRQKVASMAVLRDGFLGHFAGGGGVTAVGTCERPAGPEAPVPQEAVKDELSRELETKGRVVREAVETAHVEGQHAAREELSTVIEQLQRLTSVERRAKDMARGEEASAQRVAALSEQVERLARAAQSSGDAGHREVFAELKMAISRVEELQSQVNRLSRDSKKSTEKWEMILPRLQETERAIDRLRGTPSGTILREVQELRSQLAEVRLQASLTPRDRVGRNAEMLLYP</sequence>
<evidence type="ECO:0000256" key="8">
    <source>
        <dbReference type="ARBA" id="ARBA00022771"/>
    </source>
</evidence>
<dbReference type="EMBL" id="CAJNDS010002515">
    <property type="protein sequence ID" value="CAE7507191.1"/>
    <property type="molecule type" value="Genomic_DNA"/>
</dbReference>
<dbReference type="Pfam" id="PF02709">
    <property type="entry name" value="Glyco_transf_7C"/>
    <property type="match status" value="1"/>
</dbReference>
<comment type="similarity">
    <text evidence="3">Belongs to the glycosyltransferase 7 family.</text>
</comment>
<reference evidence="17" key="1">
    <citation type="submission" date="2021-02" db="EMBL/GenBank/DDBJ databases">
        <authorList>
            <person name="Dougan E. K."/>
            <person name="Rhodes N."/>
            <person name="Thang M."/>
            <person name="Chan C."/>
        </authorList>
    </citation>
    <scope>NUCLEOTIDE SEQUENCE</scope>
</reference>
<gene>
    <name evidence="17" type="primary">bre-4</name>
    <name evidence="17" type="ORF">SNAT2548_LOCUS28407</name>
</gene>
<evidence type="ECO:0000256" key="7">
    <source>
        <dbReference type="ARBA" id="ARBA00022723"/>
    </source>
</evidence>
<keyword evidence="11" id="KW-1133">Transmembrane helix</keyword>
<evidence type="ECO:0000256" key="1">
    <source>
        <dbReference type="ARBA" id="ARBA00004606"/>
    </source>
</evidence>
<evidence type="ECO:0000256" key="13">
    <source>
        <dbReference type="ARBA" id="ARBA00023180"/>
    </source>
</evidence>
<dbReference type="GO" id="GO:0016020">
    <property type="term" value="C:membrane"/>
    <property type="evidence" value="ECO:0007669"/>
    <property type="project" value="UniProtKB-SubCell"/>
</dbReference>
<evidence type="ECO:0000256" key="15">
    <source>
        <dbReference type="SAM" id="Coils"/>
    </source>
</evidence>
<keyword evidence="15" id="KW-0175">Coiled coil</keyword>
<dbReference type="PANTHER" id="PTHR19300:SF57">
    <property type="entry name" value="BETA-1,4-N-ACETYLGALACTOSAMINYLTRANSFERASE"/>
    <property type="match status" value="1"/>
</dbReference>
<evidence type="ECO:0000256" key="10">
    <source>
        <dbReference type="ARBA" id="ARBA00022968"/>
    </source>
</evidence>
<keyword evidence="13" id="KW-0325">Glycoprotein</keyword>
<comment type="caution">
    <text evidence="17">The sequence shown here is derived from an EMBL/GenBank/DDBJ whole genome shotgun (WGS) entry which is preliminary data.</text>
</comment>
<organism evidence="17 18">
    <name type="scientific">Symbiodinium natans</name>
    <dbReference type="NCBI Taxonomy" id="878477"/>
    <lineage>
        <taxon>Eukaryota</taxon>
        <taxon>Sar</taxon>
        <taxon>Alveolata</taxon>
        <taxon>Dinophyceae</taxon>
        <taxon>Suessiales</taxon>
        <taxon>Symbiodiniaceae</taxon>
        <taxon>Symbiodinium</taxon>
    </lineage>
</organism>
<feature type="coiled-coil region" evidence="15">
    <location>
        <begin position="455"/>
        <end position="482"/>
    </location>
</feature>
<dbReference type="Gene3D" id="3.90.550.10">
    <property type="entry name" value="Spore Coat Polysaccharide Biosynthesis Protein SpsA, Chain A"/>
    <property type="match status" value="1"/>
</dbReference>
<keyword evidence="6" id="KW-0812">Transmembrane</keyword>
<dbReference type="UniPathway" id="UPA00378"/>
<feature type="domain" description="MYND-type" evidence="16">
    <location>
        <begin position="8"/>
        <end position="44"/>
    </location>
</feature>
<dbReference type="AlphaFoldDB" id="A0A812SZY1"/>
<name>A0A812SZY1_9DINO</name>
<dbReference type="SUPFAM" id="SSF53448">
    <property type="entry name" value="Nucleotide-diphospho-sugar transferases"/>
    <property type="match status" value="1"/>
</dbReference>
<protein>
    <submittedName>
        <fullName evidence="17">Bre-4 protein</fullName>
    </submittedName>
</protein>
<dbReference type="Pfam" id="PF13733">
    <property type="entry name" value="Glyco_transf_7N"/>
    <property type="match status" value="1"/>
</dbReference>
<evidence type="ECO:0000259" key="16">
    <source>
        <dbReference type="PROSITE" id="PS50865"/>
    </source>
</evidence>
<evidence type="ECO:0000256" key="6">
    <source>
        <dbReference type="ARBA" id="ARBA00022692"/>
    </source>
</evidence>
<dbReference type="GO" id="GO:0005975">
    <property type="term" value="P:carbohydrate metabolic process"/>
    <property type="evidence" value="ECO:0007669"/>
    <property type="project" value="InterPro"/>
</dbReference>
<dbReference type="OrthoDB" id="429684at2759"/>
<proteinExistence type="inferred from homology"/>
<evidence type="ECO:0000256" key="11">
    <source>
        <dbReference type="ARBA" id="ARBA00022989"/>
    </source>
</evidence>
<evidence type="ECO:0000256" key="4">
    <source>
        <dbReference type="ARBA" id="ARBA00022676"/>
    </source>
</evidence>
<dbReference type="GO" id="GO:0008270">
    <property type="term" value="F:zinc ion binding"/>
    <property type="evidence" value="ECO:0007669"/>
    <property type="project" value="UniProtKB-KW"/>
</dbReference>
<dbReference type="GO" id="GO:0005794">
    <property type="term" value="C:Golgi apparatus"/>
    <property type="evidence" value="ECO:0007669"/>
    <property type="project" value="TreeGrafter"/>
</dbReference>
<evidence type="ECO:0000256" key="5">
    <source>
        <dbReference type="ARBA" id="ARBA00022679"/>
    </source>
</evidence>
<evidence type="ECO:0000256" key="3">
    <source>
        <dbReference type="ARBA" id="ARBA00005735"/>
    </source>
</evidence>
<keyword evidence="18" id="KW-1185">Reference proteome</keyword>
<dbReference type="InterPro" id="IPR003859">
    <property type="entry name" value="Galactosyl_T"/>
</dbReference>
<keyword evidence="4" id="KW-0328">Glycosyltransferase</keyword>
<keyword evidence="12" id="KW-0472">Membrane</keyword>
<evidence type="ECO:0000313" key="17">
    <source>
        <dbReference type="EMBL" id="CAE7507191.1"/>
    </source>
</evidence>
<accession>A0A812SZY1</accession>
<dbReference type="InterPro" id="IPR002893">
    <property type="entry name" value="Znf_MYND"/>
</dbReference>
<comment type="subcellular location">
    <subcellularLocation>
        <location evidence="1">Membrane</location>
        <topology evidence="1">Single-pass type II membrane protein</topology>
    </subcellularLocation>
</comment>
<evidence type="ECO:0000256" key="14">
    <source>
        <dbReference type="PROSITE-ProRule" id="PRU00134"/>
    </source>
</evidence>
<keyword evidence="5" id="KW-0808">Transferase</keyword>
<dbReference type="PANTHER" id="PTHR19300">
    <property type="entry name" value="BETA-1,4-GALACTOSYLTRANSFERASE"/>
    <property type="match status" value="1"/>
</dbReference>
<dbReference type="SUPFAM" id="SSF144232">
    <property type="entry name" value="HIT/MYND zinc finger-like"/>
    <property type="match status" value="1"/>
</dbReference>
<keyword evidence="8 14" id="KW-0863">Zinc-finger</keyword>
<dbReference type="Proteomes" id="UP000604046">
    <property type="component" value="Unassembled WGS sequence"/>
</dbReference>
<dbReference type="PROSITE" id="PS50865">
    <property type="entry name" value="ZF_MYND_2"/>
    <property type="match status" value="1"/>
</dbReference>
<keyword evidence="9" id="KW-0862">Zinc</keyword>
<evidence type="ECO:0000256" key="12">
    <source>
        <dbReference type="ARBA" id="ARBA00023136"/>
    </source>
</evidence>
<evidence type="ECO:0000256" key="2">
    <source>
        <dbReference type="ARBA" id="ARBA00004922"/>
    </source>
</evidence>
<dbReference type="PRINTS" id="PR02050">
    <property type="entry name" value="B14GALTRFASE"/>
</dbReference>
<dbReference type="InterPro" id="IPR029044">
    <property type="entry name" value="Nucleotide-diphossugar_trans"/>
</dbReference>
<dbReference type="Gene3D" id="6.10.140.2220">
    <property type="match status" value="1"/>
</dbReference>
<comment type="pathway">
    <text evidence="2">Protein modification; protein glycosylation.</text>
</comment>